<organism evidence="2 3">
    <name type="scientific">Niastella populi</name>
    <dbReference type="NCBI Taxonomy" id="550983"/>
    <lineage>
        <taxon>Bacteria</taxon>
        <taxon>Pseudomonadati</taxon>
        <taxon>Bacteroidota</taxon>
        <taxon>Chitinophagia</taxon>
        <taxon>Chitinophagales</taxon>
        <taxon>Chitinophagaceae</taxon>
        <taxon>Niastella</taxon>
    </lineage>
</organism>
<keyword evidence="1" id="KW-1133">Transmembrane helix</keyword>
<protein>
    <submittedName>
        <fullName evidence="2">Uncharacterized protein</fullName>
    </submittedName>
</protein>
<comment type="caution">
    <text evidence="2">The sequence shown here is derived from an EMBL/GenBank/DDBJ whole genome shotgun (WGS) entry which is preliminary data.</text>
</comment>
<feature type="transmembrane region" description="Helical" evidence="1">
    <location>
        <begin position="17"/>
        <end position="35"/>
    </location>
</feature>
<keyword evidence="3" id="KW-1185">Reference proteome</keyword>
<gene>
    <name evidence="2" type="ORF">A4R26_15575</name>
</gene>
<evidence type="ECO:0000313" key="3">
    <source>
        <dbReference type="Proteomes" id="UP000192276"/>
    </source>
</evidence>
<keyword evidence="1" id="KW-0472">Membrane</keyword>
<dbReference type="EMBL" id="LWBP01000078">
    <property type="protein sequence ID" value="OQP65120.1"/>
    <property type="molecule type" value="Genomic_DNA"/>
</dbReference>
<sequence>MVIDILLTYGSVKEGNPVYGCFFSFNFFLSLTYYLNKNANFSRQLPLAWKNLMVNNIQPRNNPKYL</sequence>
<evidence type="ECO:0000313" key="2">
    <source>
        <dbReference type="EMBL" id="OQP65120.1"/>
    </source>
</evidence>
<reference evidence="3" key="1">
    <citation type="submission" date="2016-04" db="EMBL/GenBank/DDBJ databases">
        <authorList>
            <person name="Chen L."/>
            <person name="Zhuang W."/>
            <person name="Wang G."/>
        </authorList>
    </citation>
    <scope>NUCLEOTIDE SEQUENCE [LARGE SCALE GENOMIC DNA]</scope>
    <source>
        <strain evidence="3">208</strain>
    </source>
</reference>
<name>A0A1V9G3G3_9BACT</name>
<dbReference type="AlphaFoldDB" id="A0A1V9G3G3"/>
<accession>A0A1V9G3G3</accession>
<dbReference type="Proteomes" id="UP000192276">
    <property type="component" value="Unassembled WGS sequence"/>
</dbReference>
<evidence type="ECO:0000256" key="1">
    <source>
        <dbReference type="SAM" id="Phobius"/>
    </source>
</evidence>
<proteinExistence type="predicted"/>
<keyword evidence="1" id="KW-0812">Transmembrane</keyword>
<dbReference type="STRING" id="550983.A4R26_15575"/>